<dbReference type="SUPFAM" id="SSF55874">
    <property type="entry name" value="ATPase domain of HSP90 chaperone/DNA topoisomerase II/histidine kinase"/>
    <property type="match status" value="1"/>
</dbReference>
<keyword evidence="4" id="KW-0547">Nucleotide-binding</keyword>
<evidence type="ECO:0000256" key="4">
    <source>
        <dbReference type="ARBA" id="ARBA00022741"/>
    </source>
</evidence>
<dbReference type="EMBL" id="JBHTIR010002802">
    <property type="protein sequence ID" value="MFD0854249.1"/>
    <property type="molecule type" value="Genomic_DNA"/>
</dbReference>
<accession>A0ABW3CI94</accession>
<dbReference type="PANTHER" id="PTHR45866:SF1">
    <property type="entry name" value="DNA GYRASE SUBUNIT B, MITOCHONDRIAL"/>
    <property type="match status" value="1"/>
</dbReference>
<keyword evidence="11" id="KW-1185">Reference proteome</keyword>
<dbReference type="InterPro" id="IPR036890">
    <property type="entry name" value="HATPase_C_sf"/>
</dbReference>
<feature type="domain" description="Histidine kinase/HSP90-like ATPase" evidence="9">
    <location>
        <begin position="42"/>
        <end position="94"/>
    </location>
</feature>
<dbReference type="InterPro" id="IPR003594">
    <property type="entry name" value="HATPase_dom"/>
</dbReference>
<keyword evidence="5 10" id="KW-0067">ATP-binding</keyword>
<evidence type="ECO:0000259" key="9">
    <source>
        <dbReference type="Pfam" id="PF02518"/>
    </source>
</evidence>
<dbReference type="Gene3D" id="3.30.565.10">
    <property type="entry name" value="Histidine kinase-like ATPase, C-terminal domain"/>
    <property type="match status" value="1"/>
</dbReference>
<reference evidence="11" key="1">
    <citation type="journal article" date="2019" name="Int. J. Syst. Evol. Microbiol.">
        <title>The Global Catalogue of Microorganisms (GCM) 10K type strain sequencing project: providing services to taxonomists for standard genome sequencing and annotation.</title>
        <authorList>
            <consortium name="The Broad Institute Genomics Platform"/>
            <consortium name="The Broad Institute Genome Sequencing Center for Infectious Disease"/>
            <person name="Wu L."/>
            <person name="Ma J."/>
        </authorList>
    </citation>
    <scope>NUCLEOTIDE SEQUENCE [LARGE SCALE GENOMIC DNA]</scope>
    <source>
        <strain evidence="11">JCM 31696</strain>
    </source>
</reference>
<evidence type="ECO:0000256" key="6">
    <source>
        <dbReference type="ARBA" id="ARBA00023029"/>
    </source>
</evidence>
<evidence type="ECO:0000313" key="11">
    <source>
        <dbReference type="Proteomes" id="UP001597083"/>
    </source>
</evidence>
<evidence type="ECO:0000256" key="1">
    <source>
        <dbReference type="ARBA" id="ARBA00000185"/>
    </source>
</evidence>
<keyword evidence="6" id="KW-0799">Topoisomerase</keyword>
<organism evidence="10 11">
    <name type="scientific">Actinomadura adrarensis</name>
    <dbReference type="NCBI Taxonomy" id="1819600"/>
    <lineage>
        <taxon>Bacteria</taxon>
        <taxon>Bacillati</taxon>
        <taxon>Actinomycetota</taxon>
        <taxon>Actinomycetes</taxon>
        <taxon>Streptosporangiales</taxon>
        <taxon>Thermomonosporaceae</taxon>
        <taxon>Actinomadura</taxon>
    </lineage>
</organism>
<sequence length="114" mass="12240">MTAATAEATTDETHGYSARHLSVLEGLEAVRKRPGMYIGSTDSRGLAHCLWEIVDNCVDEALAGYCTHIDVVLRADGSFEVGDNGRGIPVDIEPKTKLPGVELVMTRLHAGGKF</sequence>
<comment type="similarity">
    <text evidence="2">Belongs to the type II topoisomerase GyrB family.</text>
</comment>
<evidence type="ECO:0000256" key="8">
    <source>
        <dbReference type="ARBA" id="ARBA00023235"/>
    </source>
</evidence>
<proteinExistence type="inferred from homology"/>
<evidence type="ECO:0000256" key="3">
    <source>
        <dbReference type="ARBA" id="ARBA00012895"/>
    </source>
</evidence>
<dbReference type="Pfam" id="PF02518">
    <property type="entry name" value="HATPase_c"/>
    <property type="match status" value="1"/>
</dbReference>
<dbReference type="PRINTS" id="PR00418">
    <property type="entry name" value="TPI2FAMILY"/>
</dbReference>
<name>A0ABW3CI94_9ACTN</name>
<dbReference type="GO" id="GO:0005524">
    <property type="term" value="F:ATP binding"/>
    <property type="evidence" value="ECO:0007669"/>
    <property type="project" value="UniProtKB-KW"/>
</dbReference>
<protein>
    <recommendedName>
        <fullName evidence="3">DNA topoisomerase (ATP-hydrolyzing)</fullName>
        <ecNumber evidence="3">5.6.2.2</ecNumber>
    </recommendedName>
</protein>
<keyword evidence="7" id="KW-0238">DNA-binding</keyword>
<evidence type="ECO:0000313" key="10">
    <source>
        <dbReference type="EMBL" id="MFD0854249.1"/>
    </source>
</evidence>
<evidence type="ECO:0000256" key="2">
    <source>
        <dbReference type="ARBA" id="ARBA00010708"/>
    </source>
</evidence>
<gene>
    <name evidence="10" type="ORF">ACFQ07_18570</name>
</gene>
<keyword evidence="8" id="KW-0413">Isomerase</keyword>
<dbReference type="EC" id="5.6.2.2" evidence="3"/>
<dbReference type="Proteomes" id="UP001597083">
    <property type="component" value="Unassembled WGS sequence"/>
</dbReference>
<evidence type="ECO:0000256" key="7">
    <source>
        <dbReference type="ARBA" id="ARBA00023125"/>
    </source>
</evidence>
<feature type="non-terminal residue" evidence="10">
    <location>
        <position position="114"/>
    </location>
</feature>
<comment type="caution">
    <text evidence="10">The sequence shown here is derived from an EMBL/GenBank/DDBJ whole genome shotgun (WGS) entry which is preliminary data.</text>
</comment>
<dbReference type="PANTHER" id="PTHR45866">
    <property type="entry name" value="DNA GYRASE/TOPOISOMERASE SUBUNIT B"/>
    <property type="match status" value="1"/>
</dbReference>
<comment type="catalytic activity">
    <reaction evidence="1">
        <text>ATP-dependent breakage, passage and rejoining of double-stranded DNA.</text>
        <dbReference type="EC" id="5.6.2.2"/>
    </reaction>
</comment>
<evidence type="ECO:0000256" key="5">
    <source>
        <dbReference type="ARBA" id="ARBA00022840"/>
    </source>
</evidence>